<gene>
    <name evidence="2" type="ORF">Fmac_011767</name>
</gene>
<dbReference type="Gene3D" id="1.20.1280.50">
    <property type="match status" value="1"/>
</dbReference>
<reference evidence="2 3" key="1">
    <citation type="submission" date="2024-08" db="EMBL/GenBank/DDBJ databases">
        <title>Insights into the chromosomal genome structure of Flemingia macrophylla.</title>
        <authorList>
            <person name="Ding Y."/>
            <person name="Zhao Y."/>
            <person name="Bi W."/>
            <person name="Wu M."/>
            <person name="Zhao G."/>
            <person name="Gong Y."/>
            <person name="Li W."/>
            <person name="Zhang P."/>
        </authorList>
    </citation>
    <scope>NUCLEOTIDE SEQUENCE [LARGE SCALE GENOMIC DNA]</scope>
    <source>
        <strain evidence="2">DYQJB</strain>
        <tissue evidence="2">Leaf</tissue>
    </source>
</reference>
<organism evidence="2 3">
    <name type="scientific">Flemingia macrophylla</name>
    <dbReference type="NCBI Taxonomy" id="520843"/>
    <lineage>
        <taxon>Eukaryota</taxon>
        <taxon>Viridiplantae</taxon>
        <taxon>Streptophyta</taxon>
        <taxon>Embryophyta</taxon>
        <taxon>Tracheophyta</taxon>
        <taxon>Spermatophyta</taxon>
        <taxon>Magnoliopsida</taxon>
        <taxon>eudicotyledons</taxon>
        <taxon>Gunneridae</taxon>
        <taxon>Pentapetalae</taxon>
        <taxon>rosids</taxon>
        <taxon>fabids</taxon>
        <taxon>Fabales</taxon>
        <taxon>Fabaceae</taxon>
        <taxon>Papilionoideae</taxon>
        <taxon>50 kb inversion clade</taxon>
        <taxon>NPAAA clade</taxon>
        <taxon>indigoferoid/millettioid clade</taxon>
        <taxon>Phaseoleae</taxon>
        <taxon>Flemingia</taxon>
    </lineage>
</organism>
<dbReference type="InterPro" id="IPR053781">
    <property type="entry name" value="F-box_AtFBL13-like"/>
</dbReference>
<dbReference type="PANTHER" id="PTHR31900:SF34">
    <property type="entry name" value="EMB|CAB62440.1-RELATED"/>
    <property type="match status" value="1"/>
</dbReference>
<dbReference type="InterPro" id="IPR036047">
    <property type="entry name" value="F-box-like_dom_sf"/>
</dbReference>
<protein>
    <recommendedName>
        <fullName evidence="1">F-box domain-containing protein</fullName>
    </recommendedName>
</protein>
<sequence length="510" mass="59060">MVDRISSLPDEVLCHILSFIPSKVAVSTSLLSKRWKPLWRLVPALDFDFPDDQRKESYSCFVQSVYTFILSRDLDQPLQRFRVRCQTPLCDTPVVNAWLNTAVQRRVESLYLSLLFPSIHIFSTVLCCKTLVVLKLENIEVNTFCSVDLPSLKILHLDRVIFLDPRHLVEFLSGAPNLEDLEIEDDSWVTNSYDTEGNFRRLPILVKAAIDKQGIPLDLVYKVQLLRQDDMMNSVPLCYKLDIFSAVLSSKTLVVLSLQSLNVKVLCPVDLPSLKILYLFNVEFLDRNQLAMFLSGTPNLEDLEMNAVRFSNHANEVIFRRLTKLLRAVIDKNAVPLDILYNVHFLRIHDVDGEDFQDFQDQNPEFGNLTHFQDQIPEFHNLSGFELCYLNYTQYWTHVFEVLEYCPNLEYLSIDMGCVERDQKVDWSCDSCQPLVPKCISFYLESCCLKNYRGNTGEFKFAKYIMQNARVLRVMTIRTACDEGEKDKLEMLKELSLCRRISSICILSFN</sequence>
<dbReference type="SMART" id="SM00579">
    <property type="entry name" value="FBD"/>
    <property type="match status" value="1"/>
</dbReference>
<feature type="domain" description="F-box" evidence="1">
    <location>
        <begin position="2"/>
        <end position="52"/>
    </location>
</feature>
<dbReference type="PROSITE" id="PS50181">
    <property type="entry name" value="FBOX"/>
    <property type="match status" value="1"/>
</dbReference>
<dbReference type="SUPFAM" id="SSF81383">
    <property type="entry name" value="F-box domain"/>
    <property type="match status" value="1"/>
</dbReference>
<dbReference type="InterPro" id="IPR013101">
    <property type="entry name" value="LRR_PRU1-like"/>
</dbReference>
<dbReference type="InterPro" id="IPR050232">
    <property type="entry name" value="FBL13/AtMIF1-like"/>
</dbReference>
<comment type="caution">
    <text evidence="2">The sequence shown here is derived from an EMBL/GenBank/DDBJ whole genome shotgun (WGS) entry which is preliminary data.</text>
</comment>
<dbReference type="Pfam" id="PF08387">
    <property type="entry name" value="FBD"/>
    <property type="match status" value="1"/>
</dbReference>
<evidence type="ECO:0000313" key="3">
    <source>
        <dbReference type="Proteomes" id="UP001603857"/>
    </source>
</evidence>
<dbReference type="CDD" id="cd22160">
    <property type="entry name" value="F-box_AtFBL13-like"/>
    <property type="match status" value="1"/>
</dbReference>
<dbReference type="Proteomes" id="UP001603857">
    <property type="component" value="Unassembled WGS sequence"/>
</dbReference>
<evidence type="ECO:0000259" key="1">
    <source>
        <dbReference type="PROSITE" id="PS50181"/>
    </source>
</evidence>
<dbReference type="InterPro" id="IPR001810">
    <property type="entry name" value="F-box_dom"/>
</dbReference>
<proteinExistence type="predicted"/>
<dbReference type="SUPFAM" id="SSF52058">
    <property type="entry name" value="L domain-like"/>
    <property type="match status" value="1"/>
</dbReference>
<dbReference type="Gene3D" id="3.80.10.10">
    <property type="entry name" value="Ribonuclease Inhibitor"/>
    <property type="match status" value="1"/>
</dbReference>
<dbReference type="Pfam" id="PF07723">
    <property type="entry name" value="LRR_2"/>
    <property type="match status" value="2"/>
</dbReference>
<dbReference type="Pfam" id="PF00646">
    <property type="entry name" value="F-box"/>
    <property type="match status" value="1"/>
</dbReference>
<keyword evidence="3" id="KW-1185">Reference proteome</keyword>
<evidence type="ECO:0000313" key="2">
    <source>
        <dbReference type="EMBL" id="KAL2337321.1"/>
    </source>
</evidence>
<accession>A0ABD1MNR3</accession>
<dbReference type="PANTHER" id="PTHR31900">
    <property type="entry name" value="F-BOX/RNI SUPERFAMILY PROTEIN-RELATED"/>
    <property type="match status" value="1"/>
</dbReference>
<dbReference type="AlphaFoldDB" id="A0ABD1MNR3"/>
<dbReference type="InterPro" id="IPR006566">
    <property type="entry name" value="FBD"/>
</dbReference>
<name>A0ABD1MNR3_9FABA</name>
<dbReference type="InterPro" id="IPR032675">
    <property type="entry name" value="LRR_dom_sf"/>
</dbReference>
<dbReference type="EMBL" id="JBGMDY010000004">
    <property type="protein sequence ID" value="KAL2337321.1"/>
    <property type="molecule type" value="Genomic_DNA"/>
</dbReference>